<dbReference type="AlphaFoldDB" id="A0A1M7UWE6"/>
<name>A0A1M7UWE6_9FIRM</name>
<evidence type="ECO:0000313" key="4">
    <source>
        <dbReference type="Proteomes" id="UP000184010"/>
    </source>
</evidence>
<feature type="region of interest" description="Disordered" evidence="1">
    <location>
        <begin position="23"/>
        <end position="163"/>
    </location>
</feature>
<dbReference type="RefSeq" id="WP_072774930.1">
    <property type="nucleotide sequence ID" value="NZ_FRDN01000019.1"/>
</dbReference>
<proteinExistence type="predicted"/>
<accession>A0A1M7UWE6</accession>
<keyword evidence="4" id="KW-1185">Reference proteome</keyword>
<gene>
    <name evidence="3" type="ORF">SAMN02745215_04837</name>
</gene>
<dbReference type="EMBL" id="FRDN01000019">
    <property type="protein sequence ID" value="SHN87282.1"/>
    <property type="molecule type" value="Genomic_DNA"/>
</dbReference>
<organism evidence="3 4">
    <name type="scientific">Desulfitobacterium chlororespirans DSM 11544</name>
    <dbReference type="NCBI Taxonomy" id="1121395"/>
    <lineage>
        <taxon>Bacteria</taxon>
        <taxon>Bacillati</taxon>
        <taxon>Bacillota</taxon>
        <taxon>Clostridia</taxon>
        <taxon>Eubacteriales</taxon>
        <taxon>Desulfitobacteriaceae</taxon>
        <taxon>Desulfitobacterium</taxon>
    </lineage>
</organism>
<protein>
    <submittedName>
        <fullName evidence="3">Uncharacterized protein</fullName>
    </submittedName>
</protein>
<feature type="transmembrane region" description="Helical" evidence="2">
    <location>
        <begin position="6"/>
        <end position="23"/>
    </location>
</feature>
<sequence length="201" mass="22341">MDLFSWLPIIIFIYAISTIFGSNKKKPQNRRPPTTRTQGPQDNRAPYSRQETKPARTGWREMFEELERELFPKEEPISRPSQPSQPSPAPRYPSTSQSYGREGSERVDSFSTEGSWGTEGTAGVEGSAGREGMLSTFSGEIGQGSSGKPERKPGNASSQPIEQARPVFPAVSENPLVQGIVWAEVLGKPRAHNKYAYNRRI</sequence>
<evidence type="ECO:0000313" key="3">
    <source>
        <dbReference type="EMBL" id="SHN87282.1"/>
    </source>
</evidence>
<dbReference type="STRING" id="1121395.SAMN02745215_04837"/>
<evidence type="ECO:0000256" key="2">
    <source>
        <dbReference type="SAM" id="Phobius"/>
    </source>
</evidence>
<evidence type="ECO:0000256" key="1">
    <source>
        <dbReference type="SAM" id="MobiDB-lite"/>
    </source>
</evidence>
<reference evidence="4" key="1">
    <citation type="submission" date="2016-12" db="EMBL/GenBank/DDBJ databases">
        <authorList>
            <person name="Varghese N."/>
            <person name="Submissions S."/>
        </authorList>
    </citation>
    <scope>NUCLEOTIDE SEQUENCE [LARGE SCALE GENOMIC DNA]</scope>
    <source>
        <strain evidence="4">DSM 11544</strain>
    </source>
</reference>
<feature type="compositionally biased region" description="Polar residues" evidence="1">
    <location>
        <begin position="31"/>
        <end position="41"/>
    </location>
</feature>
<keyword evidence="2" id="KW-0812">Transmembrane</keyword>
<feature type="compositionally biased region" description="Basic and acidic residues" evidence="1">
    <location>
        <begin position="50"/>
        <end position="77"/>
    </location>
</feature>
<dbReference type="Proteomes" id="UP000184010">
    <property type="component" value="Unassembled WGS sequence"/>
</dbReference>
<keyword evidence="2" id="KW-0472">Membrane</keyword>
<keyword evidence="2" id="KW-1133">Transmembrane helix</keyword>